<feature type="coiled-coil region" evidence="2">
    <location>
        <begin position="30"/>
        <end position="71"/>
    </location>
</feature>
<accession>A0A8X7XTE5</accession>
<dbReference type="InterPro" id="IPR057135">
    <property type="entry name" value="At4g27190-like_LRR"/>
</dbReference>
<evidence type="ECO:0000313" key="7">
    <source>
        <dbReference type="Proteomes" id="UP000886885"/>
    </source>
</evidence>
<feature type="domain" description="Disease resistance protein At4g27190-like leucine-rich repeats" evidence="5">
    <location>
        <begin position="1103"/>
        <end position="1251"/>
    </location>
</feature>
<sequence length="2414" mass="274270">MDFLLSCIIDVTITPLIRHIRYPFEYKKNAKKLTHQIDKLKATLDRVRGAVEEAERNGEIIENDVERWLQEGNKIIEEVDLVLSVENERARRFLFGSCPSIRSRYQVSRKAMKLAYEVTELQMSGKFDAISSHSAPPWMFDGDHESLPSRLSLYEEIMGALKDEDINIVGVCGMGGVGKTTLVRRVAVQAKEQKLFDVVVMAVVSEALNIRIIQEQIAGMLGLHLVAKTDEGRSFQLSEMLKRENNILLILDDLWERLDLERIGIPSKDEHSGCKILLVSRSLDVLSKQMGCQRTFQVPCLPEEEAWELFKNTIGDDLENPFMRSTAAEITRRCAGLPVAIVSVARSLEKKSLPEFKHALKELRRSSLTSSTTSQNIEMSYKYLESDQLKLAFLLCGLMGHNASMRNLLKYGLGLNLFPGAVSLEEAHRTAQSLVRKLRDSLLLDPNVGEQFAVHIAAHAGAVSMACRDHHVFTTDNEIAVKQLDNDAQKQLRQIWLHGNISELPADLECPQLDLFQIFNDNHYLKIADNFFSRMHKLRVLGLSNLSLSSLPSSVSLLENLQTLCLDRSTLDDISDIGYLKSLEILSFFQSNIKQLPREIGQLTKLRLLDLSDCFELEVIPPDVFSKLSMLEELYMRNSFHQWDAEGKNNASLAELENLSHLTDAEIHIQDSRVLPYGVFFERLKGYRVCIGDDWDWDGAYEMLRTAKLKLNTKIDHLNYGIRMLLNRTEDLYLFEIEGVNIIQELDREGFPHLKHLQLRNSFEIQYIISTMEMVSSNAFPILESLILYDLSSLKKICHGALGVESFARLRIIAVEHCNKLTNLFSFFVARGLSQLQKIKIAFCMKMEEVVAEESDELGDQNEVVDVIQFTQLYSLSLQYLPHLMNFYSKVKPSSLSRTQPKPSITEARSEEIISEDELRTPTQLFNEKILFPNLEDLNLYAINIDKLWNDQHPSISVSIQNLQRLVVNQCGSLKYLFPCSLVNILVQLKHLSITSCMSVEEIIAIGGLKEEETTSTVFPKLEFMELSDLPKLRRFCIGSSIECPLLKRMRICACPEFKTFAADFSCANITDGNELEEVSSEENNNNVIQSLFDEKVIFPSLAEIEISHIDNLEKIWHNNLAAGSFCELRSFKIGGCKKIVNIFPSVLIRSFTKLEVLEIGFCDLLEAIFDLKGPSVDEIQPSNFVQLRDLSLNSLPKLKHIWNKDPQGKHKFHNLQIVRAFSCGVLKNLFPFSIARRLPQLEKLEIVHCGVEQIVAKEEGGEAFPYFMFPRLTSLNLIEIRKFRNFYPGKHAWECPKLKSLAVSGCGNIKYFDSKFLDLQEVQGEIDPTFPIQQPLFSDEEIISNLEELSLNGEDPATSVIWCCQSPGKFYSRLKVIKLKNFYGKLDPIPFGFLQSIRNLETLSVSCSSFEKIFLNEGCVDKDEDIRGPVDSDEHTRMGARLKNLVIDSVQDIAHIWEPKYRLISVVQNLESLKMQSCNSLVNLAPSTVLFHNLETLDVHSCHRLSNLLTSSTAKSLVQLVKLIVVSCKLVTEIVAKQGGEIIDDIIFSKLEYLELVRLENLTSFCPGNYNFIFPSLKGMVVEQCPKMRIFSEGISSTPKLQGVYWKKDSMNEKCWHGNLNATLQLLYTKMVGCNGIWSLKLSDFPQLKDRWHGQFPFNCFSNLGNLTVDNCAIVSTAIPSNTLKFMNNLKYLHVKNCESLEGVFDLEGLSAEEGYDRLLPNLQELHLVDLPELRHIWNRDLPGILDFRNLKRLKVHNCSSLRNMLSPSMVSGLVQLERIGIRNCALMDEIVVNKGTEAETEVMFHKLKHLALVCLPRLASFHMGYCAIKLPSLECVLVQECPQMKTFSQGVVSTPKLRKVVQKEFGDSVHWAHDLNATIHKLFIEMVRIHQFTNFFCIMYLFSTSKHKQLKSCSVTPARIRDLLSQTNMDRRPNYTSNSQLFFSHFTPYKIYEMAFPRIRIQLWLPQSDRVVQSKLLSLPNEPTQDKNGQHTGSEGQASENLHVPEYPDGTKEYPPVPQKAFNTKEHVIKSEPESIQLASRYQESLTASNDEEESSTTPTDSEVQINQYNEKPPVNDNNEAPEDQADPIQAQGLPAHTGIGPQISQQVQQASQETEKYENSEDRVMPTFPILQRDTIPSSPAAPVEQVLVLTSASLTNSTSSQELMLTTASQPTIDIPSISVTKTRPALNFESVFASMEQLINSSPESSSQLASSSNSHTESPKSSSVSFEETYSYSMALIKRILRKSPVEVAISADRLLLLSSFKNLRNCPFLNSQQLEIIQFYLENFETLVTSHPFYEQKIDWTKAVRFCIEDDKRGITELKTSYEELTRKINILSAEKEALSKKLREIEEEEDHIRANMEGLYAQLVSQKGKLETNMNALAEAVRQERETEDRACNIDRHWAKLQGLFA</sequence>
<dbReference type="Pfam" id="PF00931">
    <property type="entry name" value="NB-ARC"/>
    <property type="match status" value="1"/>
</dbReference>
<dbReference type="FunFam" id="3.40.50.300:FF:001091">
    <property type="entry name" value="Probable disease resistance protein At1g61300"/>
    <property type="match status" value="1"/>
</dbReference>
<dbReference type="Proteomes" id="UP000886885">
    <property type="component" value="Chromosome 19D"/>
</dbReference>
<keyword evidence="1" id="KW-0611">Plant defense</keyword>
<dbReference type="Pfam" id="PF23247">
    <property type="entry name" value="LRR_RPS2"/>
    <property type="match status" value="6"/>
</dbReference>
<feature type="coiled-coil region" evidence="2">
    <location>
        <begin position="2322"/>
        <end position="2395"/>
    </location>
</feature>
<dbReference type="PANTHER" id="PTHR33463:SF203">
    <property type="entry name" value="AAA+ ATPASE DOMAIN-CONTAINING PROTEIN"/>
    <property type="match status" value="1"/>
</dbReference>
<dbReference type="GO" id="GO:0043531">
    <property type="term" value="F:ADP binding"/>
    <property type="evidence" value="ECO:0007669"/>
    <property type="project" value="InterPro"/>
</dbReference>
<proteinExistence type="predicted"/>
<comment type="caution">
    <text evidence="6">The sequence shown here is derived from an EMBL/GenBank/DDBJ whole genome shotgun (WGS) entry which is preliminary data.</text>
</comment>
<feature type="domain" description="Disease resistance protein At4g27190-like leucine-rich repeats" evidence="5">
    <location>
        <begin position="1491"/>
        <end position="1590"/>
    </location>
</feature>
<feature type="region of interest" description="Disordered" evidence="3">
    <location>
        <begin position="2208"/>
        <end position="2228"/>
    </location>
</feature>
<evidence type="ECO:0000259" key="5">
    <source>
        <dbReference type="Pfam" id="PF23247"/>
    </source>
</evidence>
<feature type="region of interest" description="Disordered" evidence="3">
    <location>
        <begin position="1981"/>
        <end position="2020"/>
    </location>
</feature>
<feature type="domain" description="NB-ARC" evidence="4">
    <location>
        <begin position="155"/>
        <end position="315"/>
    </location>
</feature>
<keyword evidence="2" id="KW-0175">Coiled coil</keyword>
<evidence type="ECO:0008006" key="8">
    <source>
        <dbReference type="Google" id="ProtNLM"/>
    </source>
</evidence>
<gene>
    <name evidence="6" type="ORF">POTOM_059062</name>
</gene>
<feature type="domain" description="Disease resistance protein At4g27190-like leucine-rich repeats" evidence="5">
    <location>
        <begin position="935"/>
        <end position="1060"/>
    </location>
</feature>
<reference evidence="6" key="1">
    <citation type="journal article" date="2020" name="bioRxiv">
        <title>Hybrid origin of Populus tomentosa Carr. identified through genome sequencing and phylogenomic analysis.</title>
        <authorList>
            <person name="An X."/>
            <person name="Gao K."/>
            <person name="Chen Z."/>
            <person name="Li J."/>
            <person name="Yang X."/>
            <person name="Yang X."/>
            <person name="Zhou J."/>
            <person name="Guo T."/>
            <person name="Zhao T."/>
            <person name="Huang S."/>
            <person name="Miao D."/>
            <person name="Khan W.U."/>
            <person name="Rao P."/>
            <person name="Ye M."/>
            <person name="Lei B."/>
            <person name="Liao W."/>
            <person name="Wang J."/>
            <person name="Ji L."/>
            <person name="Li Y."/>
            <person name="Guo B."/>
            <person name="Mustafa N.S."/>
            <person name="Li S."/>
            <person name="Yun Q."/>
            <person name="Keller S.R."/>
            <person name="Mao J."/>
            <person name="Zhang R."/>
            <person name="Strauss S.H."/>
        </authorList>
    </citation>
    <scope>NUCLEOTIDE SEQUENCE</scope>
    <source>
        <strain evidence="6">GM15</strain>
        <tissue evidence="6">Leaf</tissue>
    </source>
</reference>
<dbReference type="EMBL" id="JAAWWB010000038">
    <property type="protein sequence ID" value="KAG6737535.1"/>
    <property type="molecule type" value="Genomic_DNA"/>
</dbReference>
<feature type="region of interest" description="Disordered" evidence="3">
    <location>
        <begin position="2044"/>
        <end position="2088"/>
    </location>
</feature>
<evidence type="ECO:0000256" key="2">
    <source>
        <dbReference type="SAM" id="Coils"/>
    </source>
</evidence>
<dbReference type="GO" id="GO:0006952">
    <property type="term" value="P:defense response"/>
    <property type="evidence" value="ECO:0007669"/>
    <property type="project" value="UniProtKB-KW"/>
</dbReference>
<name>A0A8X7XTE5_POPTO</name>
<evidence type="ECO:0000313" key="6">
    <source>
        <dbReference type="EMBL" id="KAG6737535.1"/>
    </source>
</evidence>
<feature type="domain" description="Disease resistance protein At4g27190-like leucine-rich repeats" evidence="5">
    <location>
        <begin position="1640"/>
        <end position="1787"/>
    </location>
</feature>
<feature type="domain" description="Disease resistance protein At4g27190-like leucine-rich repeats" evidence="5">
    <location>
        <begin position="1347"/>
        <end position="1490"/>
    </location>
</feature>
<keyword evidence="7" id="KW-1185">Reference proteome</keyword>
<evidence type="ECO:0000256" key="1">
    <source>
        <dbReference type="ARBA" id="ARBA00022821"/>
    </source>
</evidence>
<dbReference type="InterPro" id="IPR002182">
    <property type="entry name" value="NB-ARC"/>
</dbReference>
<feature type="domain" description="Disease resistance protein At4g27190-like leucine-rich repeats" evidence="5">
    <location>
        <begin position="749"/>
        <end position="844"/>
    </location>
</feature>
<feature type="compositionally biased region" description="Low complexity" evidence="3">
    <location>
        <begin position="2208"/>
        <end position="2220"/>
    </location>
</feature>
<evidence type="ECO:0000259" key="4">
    <source>
        <dbReference type="Pfam" id="PF00931"/>
    </source>
</evidence>
<organism evidence="6 7">
    <name type="scientific">Populus tomentosa</name>
    <name type="common">Chinese white poplar</name>
    <dbReference type="NCBI Taxonomy" id="118781"/>
    <lineage>
        <taxon>Eukaryota</taxon>
        <taxon>Viridiplantae</taxon>
        <taxon>Streptophyta</taxon>
        <taxon>Embryophyta</taxon>
        <taxon>Tracheophyta</taxon>
        <taxon>Spermatophyta</taxon>
        <taxon>Magnoliopsida</taxon>
        <taxon>eudicotyledons</taxon>
        <taxon>Gunneridae</taxon>
        <taxon>Pentapetalae</taxon>
        <taxon>rosids</taxon>
        <taxon>fabids</taxon>
        <taxon>Malpighiales</taxon>
        <taxon>Salicaceae</taxon>
        <taxon>Saliceae</taxon>
        <taxon>Populus</taxon>
    </lineage>
</organism>
<feature type="compositionally biased region" description="Polar residues" evidence="3">
    <location>
        <begin position="1992"/>
        <end position="2002"/>
    </location>
</feature>
<dbReference type="PANTHER" id="PTHR33463">
    <property type="entry name" value="NB-ARC DOMAIN-CONTAINING PROTEIN-RELATED"/>
    <property type="match status" value="1"/>
</dbReference>
<dbReference type="OrthoDB" id="1747797at2759"/>
<protein>
    <recommendedName>
        <fullName evidence="8">NB-ARC domain-containing disease resistance protein</fullName>
    </recommendedName>
</protein>
<dbReference type="InterPro" id="IPR050905">
    <property type="entry name" value="Plant_NBS-LRR"/>
</dbReference>
<evidence type="ECO:0000256" key="3">
    <source>
        <dbReference type="SAM" id="MobiDB-lite"/>
    </source>
</evidence>